<evidence type="ECO:0000313" key="9">
    <source>
        <dbReference type="EMBL" id="BAU81031.1"/>
    </source>
</evidence>
<dbReference type="Proteomes" id="UP000217676">
    <property type="component" value="Chromosome"/>
</dbReference>
<feature type="compositionally biased region" description="Low complexity" evidence="5">
    <location>
        <begin position="350"/>
        <end position="385"/>
    </location>
</feature>
<evidence type="ECO:0000313" key="10">
    <source>
        <dbReference type="Proteomes" id="UP000217676"/>
    </source>
</evidence>
<accession>A0A160NU43</accession>
<protein>
    <submittedName>
        <fullName evidence="9">LPXTG-motif cell wall anchor domain-containing protein</fullName>
    </submittedName>
</protein>
<evidence type="ECO:0000256" key="7">
    <source>
        <dbReference type="SAM" id="SignalP"/>
    </source>
</evidence>
<evidence type="ECO:0000259" key="8">
    <source>
        <dbReference type="PROSITE" id="PS50847"/>
    </source>
</evidence>
<feature type="signal peptide" evidence="7">
    <location>
        <begin position="1"/>
        <end position="30"/>
    </location>
</feature>
<sequence>MRISATAAAASAALGGALVLGLAAVPAAQATPAADTAGCTTDVFGIAGKYGEFVLGDNAHTPDAEGAVAVGGNADFRGGFSVANELTTAEVDALPGRASLVVRGELLNDDSVTAVMKGNAVVGGRVKDRALEMHSGTFGKNADLIDFDAEFRKLRSYSAALAKQPASAGTEVTPSGSKLTLEGGNTTRNVFKVTADQLEKAKDIYLKVPAGATAIVNVSGTTYDMAKAGTTGFFLSGGQDYVLDDKLQSASDGKVRARLLWNFPEATTVTKSSKAAWPGSVLAPKAHLDLGTGAPVNGSVWVASLRGSGGAETHHFPFTGCLPETGETPPPTPPPTTPSSTPTTPPPTTATPSTPATPSASDTPDTSTSTPAAPGTPAPADSTPPGKKDGDLASTGSSGTVPLVIGTVVVLAAGAGLVIAARRRSGRA</sequence>
<gene>
    <name evidence="9" type="ORF">SLA_0076</name>
</gene>
<dbReference type="EMBL" id="AP017424">
    <property type="protein sequence ID" value="BAU81031.1"/>
    <property type="molecule type" value="Genomic_DNA"/>
</dbReference>
<evidence type="ECO:0000256" key="1">
    <source>
        <dbReference type="ARBA" id="ARBA00022512"/>
    </source>
</evidence>
<keyword evidence="6" id="KW-0472">Membrane</keyword>
<feature type="domain" description="Gram-positive cocci surface proteins LPxTG" evidence="8">
    <location>
        <begin position="392"/>
        <end position="428"/>
    </location>
</feature>
<dbReference type="Pfam" id="PF20597">
    <property type="entry name" value="pAdhesive_15"/>
    <property type="match status" value="1"/>
</dbReference>
<dbReference type="KEGG" id="slau:SLA_0076"/>
<feature type="chain" id="PRO_5007817962" evidence="7">
    <location>
        <begin position="31"/>
        <end position="428"/>
    </location>
</feature>
<keyword evidence="6" id="KW-1133">Transmembrane helix</keyword>
<feature type="region of interest" description="Disordered" evidence="5">
    <location>
        <begin position="314"/>
        <end position="400"/>
    </location>
</feature>
<keyword evidence="1" id="KW-0134">Cell wall</keyword>
<evidence type="ECO:0000256" key="3">
    <source>
        <dbReference type="ARBA" id="ARBA00022729"/>
    </source>
</evidence>
<name>A0A160NU43_STRLU</name>
<evidence type="ECO:0000256" key="4">
    <source>
        <dbReference type="ARBA" id="ARBA00023088"/>
    </source>
</evidence>
<keyword evidence="2" id="KW-0964">Secreted</keyword>
<dbReference type="NCBIfam" id="TIGR01167">
    <property type="entry name" value="LPXTG_anchor"/>
    <property type="match status" value="1"/>
</dbReference>
<dbReference type="NCBIfam" id="TIGR04215">
    <property type="entry name" value="choice_anch_A"/>
    <property type="match status" value="1"/>
</dbReference>
<evidence type="ECO:0000256" key="5">
    <source>
        <dbReference type="SAM" id="MobiDB-lite"/>
    </source>
</evidence>
<keyword evidence="6" id="KW-0812">Transmembrane</keyword>
<dbReference type="InterPro" id="IPR019931">
    <property type="entry name" value="LPXTG_anchor"/>
</dbReference>
<dbReference type="InterPro" id="IPR026588">
    <property type="entry name" value="Choice_anch_A"/>
</dbReference>
<keyword evidence="10" id="KW-1185">Reference proteome</keyword>
<feature type="transmembrane region" description="Helical" evidence="6">
    <location>
        <begin position="401"/>
        <end position="421"/>
    </location>
</feature>
<reference evidence="9 10" key="1">
    <citation type="journal article" date="2016" name="Genome Announc.">
        <title>Complete Genome Sequence of Thiostrepton-Producing Streptomyces laurentii ATCC 31255.</title>
        <authorList>
            <person name="Doi K."/>
            <person name="Fujino Y."/>
            <person name="Nagayoshi Y."/>
            <person name="Ohshima T."/>
            <person name="Ogata S."/>
        </authorList>
    </citation>
    <scope>NUCLEOTIDE SEQUENCE [LARGE SCALE GENOMIC DNA]</scope>
    <source>
        <strain evidence="9 10">ATCC 31255</strain>
    </source>
</reference>
<evidence type="ECO:0000256" key="6">
    <source>
        <dbReference type="SAM" id="Phobius"/>
    </source>
</evidence>
<evidence type="ECO:0000256" key="2">
    <source>
        <dbReference type="ARBA" id="ARBA00022525"/>
    </source>
</evidence>
<dbReference type="PROSITE" id="PS50847">
    <property type="entry name" value="GRAM_POS_ANCHORING"/>
    <property type="match status" value="1"/>
</dbReference>
<proteinExistence type="predicted"/>
<organism evidence="9 10">
    <name type="scientific">Streptomyces laurentii</name>
    <dbReference type="NCBI Taxonomy" id="39478"/>
    <lineage>
        <taxon>Bacteria</taxon>
        <taxon>Bacillati</taxon>
        <taxon>Actinomycetota</taxon>
        <taxon>Actinomycetes</taxon>
        <taxon>Kitasatosporales</taxon>
        <taxon>Streptomycetaceae</taxon>
        <taxon>Streptomyces</taxon>
    </lineage>
</organism>
<dbReference type="AlphaFoldDB" id="A0A160NU43"/>
<feature type="compositionally biased region" description="Pro residues" evidence="5">
    <location>
        <begin position="328"/>
        <end position="349"/>
    </location>
</feature>
<keyword evidence="3 7" id="KW-0732">Signal</keyword>
<keyword evidence="4" id="KW-0572">Peptidoglycan-anchor</keyword>